<dbReference type="Gene3D" id="3.30.450.40">
    <property type="match status" value="2"/>
</dbReference>
<organism evidence="1 2">
    <name type="scientific">Desulforhabdus amnigena</name>
    <dbReference type="NCBI Taxonomy" id="40218"/>
    <lineage>
        <taxon>Bacteria</taxon>
        <taxon>Pseudomonadati</taxon>
        <taxon>Thermodesulfobacteriota</taxon>
        <taxon>Syntrophobacteria</taxon>
        <taxon>Syntrophobacterales</taxon>
        <taxon>Syntrophobacteraceae</taxon>
        <taxon>Desulforhabdus</taxon>
    </lineage>
</organism>
<comment type="caution">
    <text evidence="1">The sequence shown here is derived from an EMBL/GenBank/DDBJ whole genome shotgun (WGS) entry which is preliminary data.</text>
</comment>
<dbReference type="SUPFAM" id="SSF55781">
    <property type="entry name" value="GAF domain-like"/>
    <property type="match status" value="2"/>
</dbReference>
<protein>
    <recommendedName>
        <fullName evidence="3">GAF domain-containing protein</fullName>
    </recommendedName>
</protein>
<sequence>MRFSPYQSLVSLLSNILEAYTTAFFVVDPQKRLLNLVAVETLSRYLSPGLSLPLDQSGIISQVQKANQRIRIDKLQESTQSISTTLPFYREGEGHIKGLLAVPVGDGAGVLYVDTKYGWGFNDKQQKWILEFAAVLQELLVQQERVAQQIEYSRIAEFWQRMDQAAFKGAAFEDYCQMVINECSQLLGTEYGFLALQERGEDRYHLFAVTSNVPRNFIHQHFLLKQGLIGHIFQTRKPLLISRLNPHAPEHFLFSSGEGLPHHGTLWGLPAPMSLGQTVVLAFLSRETIEWSADCRKAITHMLHFFQLLLEQYYFKEECRQLQTYDLSTGVLNVLAFETRLDSAVTSSMQKSNPFTLALFQFEPWQNLFTTFPPKQVRQWQMELAVGLCGELAPNILVGQIAENRFAFLFPEMTVQEAKRPISRLMDFGQQFFSGKLRGTRIRPHIAWVGFPQDGSNSEQLWSLIYQRLLASLNPGIENISS</sequence>
<reference evidence="1" key="1">
    <citation type="submission" date="2022-12" db="EMBL/GenBank/DDBJ databases">
        <title>Reference genome sequencing for broad-spectrum identification of bacterial and archaeal isolates by mass spectrometry.</title>
        <authorList>
            <person name="Sekiguchi Y."/>
            <person name="Tourlousse D.M."/>
        </authorList>
    </citation>
    <scope>NUCLEOTIDE SEQUENCE</scope>
    <source>
        <strain evidence="1">ASRB1</strain>
    </source>
</reference>
<name>A0A9W6FU74_9BACT</name>
<evidence type="ECO:0000313" key="1">
    <source>
        <dbReference type="EMBL" id="GLI34958.1"/>
    </source>
</evidence>
<dbReference type="RefSeq" id="WP_281794446.1">
    <property type="nucleotide sequence ID" value="NZ_BSDR01000001.1"/>
</dbReference>
<evidence type="ECO:0008006" key="3">
    <source>
        <dbReference type="Google" id="ProtNLM"/>
    </source>
</evidence>
<gene>
    <name evidence="1" type="ORF">DAMNIGENAA_23910</name>
</gene>
<dbReference type="Proteomes" id="UP001144372">
    <property type="component" value="Unassembled WGS sequence"/>
</dbReference>
<accession>A0A9W6FU74</accession>
<dbReference type="InterPro" id="IPR029787">
    <property type="entry name" value="Nucleotide_cyclase"/>
</dbReference>
<dbReference type="InterPro" id="IPR029016">
    <property type="entry name" value="GAF-like_dom_sf"/>
</dbReference>
<dbReference type="SUPFAM" id="SSF55073">
    <property type="entry name" value="Nucleotide cyclase"/>
    <property type="match status" value="1"/>
</dbReference>
<keyword evidence="2" id="KW-1185">Reference proteome</keyword>
<dbReference type="Gene3D" id="3.30.70.270">
    <property type="match status" value="1"/>
</dbReference>
<dbReference type="InterPro" id="IPR043128">
    <property type="entry name" value="Rev_trsase/Diguanyl_cyclase"/>
</dbReference>
<proteinExistence type="predicted"/>
<dbReference type="EMBL" id="BSDR01000001">
    <property type="protein sequence ID" value="GLI34958.1"/>
    <property type="molecule type" value="Genomic_DNA"/>
</dbReference>
<evidence type="ECO:0000313" key="2">
    <source>
        <dbReference type="Proteomes" id="UP001144372"/>
    </source>
</evidence>
<dbReference type="AlphaFoldDB" id="A0A9W6FU74"/>